<dbReference type="Gene3D" id="3.10.200.10">
    <property type="entry name" value="Alpha carbonic anhydrase"/>
    <property type="match status" value="1"/>
</dbReference>
<evidence type="ECO:0000313" key="10">
    <source>
        <dbReference type="EMBL" id="CAH3039701.1"/>
    </source>
</evidence>
<evidence type="ECO:0000259" key="9">
    <source>
        <dbReference type="PROSITE" id="PS51144"/>
    </source>
</evidence>
<comment type="catalytic activity">
    <reaction evidence="7">
        <text>hydrogencarbonate + H(+) = CO2 + H2O</text>
        <dbReference type="Rhea" id="RHEA:10748"/>
        <dbReference type="ChEBI" id="CHEBI:15377"/>
        <dbReference type="ChEBI" id="CHEBI:15378"/>
        <dbReference type="ChEBI" id="CHEBI:16526"/>
        <dbReference type="ChEBI" id="CHEBI:17544"/>
        <dbReference type="EC" id="4.2.1.1"/>
    </reaction>
</comment>
<dbReference type="SUPFAM" id="SSF51069">
    <property type="entry name" value="Carbonic anhydrase"/>
    <property type="match status" value="1"/>
</dbReference>
<gene>
    <name evidence="10" type="ORF">PLOB_00042853</name>
</gene>
<evidence type="ECO:0000256" key="2">
    <source>
        <dbReference type="ARBA" id="ARBA00010718"/>
    </source>
</evidence>
<comment type="cofactor">
    <cofactor evidence="1">
        <name>Zn(2+)</name>
        <dbReference type="ChEBI" id="CHEBI:29105"/>
    </cofactor>
</comment>
<dbReference type="CDD" id="cd00326">
    <property type="entry name" value="alpha_CA"/>
    <property type="match status" value="1"/>
</dbReference>
<comment type="similarity">
    <text evidence="2">Belongs to the alpha-carbonic anhydrase family.</text>
</comment>
<evidence type="ECO:0000256" key="5">
    <source>
        <dbReference type="ARBA" id="ARBA00022833"/>
    </source>
</evidence>
<dbReference type="InterPro" id="IPR023561">
    <property type="entry name" value="Carbonic_anhydrase_a-class"/>
</dbReference>
<evidence type="ECO:0000313" key="11">
    <source>
        <dbReference type="Proteomes" id="UP001159405"/>
    </source>
</evidence>
<dbReference type="InterPro" id="IPR001148">
    <property type="entry name" value="CA_dom"/>
</dbReference>
<keyword evidence="6" id="KW-0456">Lyase</keyword>
<dbReference type="InterPro" id="IPR036398">
    <property type="entry name" value="CA_dom_sf"/>
</dbReference>
<reference evidence="10 11" key="1">
    <citation type="submission" date="2022-05" db="EMBL/GenBank/DDBJ databases">
        <authorList>
            <consortium name="Genoscope - CEA"/>
            <person name="William W."/>
        </authorList>
    </citation>
    <scope>NUCLEOTIDE SEQUENCE [LARGE SCALE GENOMIC DNA]</scope>
</reference>
<dbReference type="PANTHER" id="PTHR18952:SF141">
    <property type="entry name" value="CARBONIC ANHYDRASE"/>
    <property type="match status" value="1"/>
</dbReference>
<name>A0ABN8N013_9CNID</name>
<dbReference type="PROSITE" id="PS51144">
    <property type="entry name" value="ALPHA_CA_2"/>
    <property type="match status" value="1"/>
</dbReference>
<evidence type="ECO:0000256" key="6">
    <source>
        <dbReference type="ARBA" id="ARBA00023239"/>
    </source>
</evidence>
<keyword evidence="5" id="KW-0862">Zinc</keyword>
<keyword evidence="11" id="KW-1185">Reference proteome</keyword>
<dbReference type="Pfam" id="PF00194">
    <property type="entry name" value="Carb_anhydrase"/>
    <property type="match status" value="1"/>
</dbReference>
<dbReference type="EMBL" id="CALNXK010000007">
    <property type="protein sequence ID" value="CAH3039701.1"/>
    <property type="molecule type" value="Genomic_DNA"/>
</dbReference>
<feature type="domain" description="Alpha-carbonic anhydrase" evidence="9">
    <location>
        <begin position="5"/>
        <end position="260"/>
    </location>
</feature>
<evidence type="ECO:0000256" key="8">
    <source>
        <dbReference type="SAM" id="MobiDB-lite"/>
    </source>
</evidence>
<dbReference type="PANTHER" id="PTHR18952">
    <property type="entry name" value="CARBONIC ANHYDRASE"/>
    <property type="match status" value="1"/>
</dbReference>
<evidence type="ECO:0000256" key="7">
    <source>
        <dbReference type="ARBA" id="ARBA00048348"/>
    </source>
</evidence>
<keyword evidence="4" id="KW-0479">Metal-binding</keyword>
<dbReference type="EC" id="4.2.1.1" evidence="3"/>
<feature type="region of interest" description="Disordered" evidence="8">
    <location>
        <begin position="298"/>
        <end position="329"/>
    </location>
</feature>
<dbReference type="SMART" id="SM01057">
    <property type="entry name" value="Carb_anhydrase"/>
    <property type="match status" value="1"/>
</dbReference>
<evidence type="ECO:0000256" key="4">
    <source>
        <dbReference type="ARBA" id="ARBA00022723"/>
    </source>
</evidence>
<organism evidence="10 11">
    <name type="scientific">Porites lobata</name>
    <dbReference type="NCBI Taxonomy" id="104759"/>
    <lineage>
        <taxon>Eukaryota</taxon>
        <taxon>Metazoa</taxon>
        <taxon>Cnidaria</taxon>
        <taxon>Anthozoa</taxon>
        <taxon>Hexacorallia</taxon>
        <taxon>Scleractinia</taxon>
        <taxon>Fungiina</taxon>
        <taxon>Poritidae</taxon>
        <taxon>Porites</taxon>
    </lineage>
</organism>
<proteinExistence type="inferred from homology"/>
<accession>A0ABN8N013</accession>
<feature type="compositionally biased region" description="Basic and acidic residues" evidence="8">
    <location>
        <begin position="316"/>
        <end position="325"/>
    </location>
</feature>
<comment type="caution">
    <text evidence="10">The sequence shown here is derived from an EMBL/GenBank/DDBJ whole genome shotgun (WGS) entry which is preliminary data.</text>
</comment>
<evidence type="ECO:0000256" key="1">
    <source>
        <dbReference type="ARBA" id="ARBA00001947"/>
    </source>
</evidence>
<dbReference type="Proteomes" id="UP001159405">
    <property type="component" value="Unassembled WGS sequence"/>
</dbReference>
<protein>
    <recommendedName>
        <fullName evidence="3">carbonic anhydrase</fullName>
        <ecNumber evidence="3">4.2.1.1</ecNumber>
    </recommendedName>
</protein>
<sequence>MTNTSSWSYAENGFGPRCWHERYKIAKGNLQSPINIETAQAKEGNSVGPVQFKYISIRDSTITNDGRQLRITLTRNESVVTGGPLTDRYQLAVIRFHWGNDNCSGSEHSVDGRNYPLEVQLIHWNADVYKNIGEAITGENGICIIGLLYQVTDEDNEGLAPVIKLLSRDENKGCFSLEVKSAIDPNKIIADMNSYWTYQGSLTTPPLSENVTWLISQNIMGLSEKQINAFRSIRNSVGESMADHCRPACPLNDRPVLSCACVVKSTSMENNNEVDSGVEDKEDLSEEIGASEENENLEEINGYNDGAVDNVDADEGAEKGGKDENTNQQINIDDNADTAMNDQDANFHGNQVISDVEDDTERVLYDENANRHASDEKSGTVILDDGLLELMNKLAE</sequence>
<evidence type="ECO:0000256" key="3">
    <source>
        <dbReference type="ARBA" id="ARBA00012925"/>
    </source>
</evidence>